<dbReference type="Pfam" id="PF00069">
    <property type="entry name" value="Pkinase"/>
    <property type="match status" value="1"/>
</dbReference>
<dbReference type="GeneID" id="18874627"/>
<dbReference type="PANTHER" id="PTHR24348">
    <property type="entry name" value="SERINE/THREONINE-PROTEIN KINASE UNC-51-RELATED"/>
    <property type="match status" value="1"/>
</dbReference>
<dbReference type="InterPro" id="IPR011009">
    <property type="entry name" value="Kinase-like_dom_sf"/>
</dbReference>
<dbReference type="InterPro" id="IPR000719">
    <property type="entry name" value="Prot_kinase_dom"/>
</dbReference>
<dbReference type="FunCoup" id="G3ATU2">
    <property type="interactions" value="245"/>
</dbReference>
<dbReference type="SMART" id="SM00220">
    <property type="entry name" value="S_TKc"/>
    <property type="match status" value="1"/>
</dbReference>
<dbReference type="GO" id="GO:0010506">
    <property type="term" value="P:regulation of autophagy"/>
    <property type="evidence" value="ECO:0007669"/>
    <property type="project" value="InterPro"/>
</dbReference>
<dbReference type="AlphaFoldDB" id="G3ATU2"/>
<dbReference type="HOGENOM" id="CLU_044371_0_0_1"/>
<name>G3ATU2_SPAPN</name>
<accession>G3ATU2</accession>
<dbReference type="PROSITE" id="PS00108">
    <property type="entry name" value="PROTEIN_KINASE_ST"/>
    <property type="match status" value="1"/>
</dbReference>
<dbReference type="RefSeq" id="XP_007377289.1">
    <property type="nucleotide sequence ID" value="XM_007377227.1"/>
</dbReference>
<dbReference type="KEGG" id="spaa:SPAPADRAFT_63174"/>
<dbReference type="PROSITE" id="PS50011">
    <property type="entry name" value="PROTEIN_KINASE_DOM"/>
    <property type="match status" value="1"/>
</dbReference>
<proteinExistence type="predicted"/>
<keyword evidence="3" id="KW-1185">Reference proteome</keyword>
<dbReference type="InParanoid" id="G3ATU2"/>
<evidence type="ECO:0000259" key="1">
    <source>
        <dbReference type="PROSITE" id="PS50011"/>
    </source>
</evidence>
<feature type="domain" description="Protein kinase" evidence="1">
    <location>
        <begin position="1"/>
        <end position="187"/>
    </location>
</feature>
<dbReference type="EMBL" id="GL996505">
    <property type="protein sequence ID" value="EGW30318.1"/>
    <property type="molecule type" value="Genomic_DNA"/>
</dbReference>
<dbReference type="Proteomes" id="UP000000709">
    <property type="component" value="Unassembled WGS sequence"/>
</dbReference>
<dbReference type="InterPro" id="IPR045269">
    <property type="entry name" value="Atg1-like"/>
</dbReference>
<gene>
    <name evidence="2" type="ORF">SPAPADRAFT_63174</name>
</gene>
<dbReference type="InterPro" id="IPR008271">
    <property type="entry name" value="Ser/Thr_kinase_AS"/>
</dbReference>
<dbReference type="Gene3D" id="1.10.510.10">
    <property type="entry name" value="Transferase(Phosphotransferase) domain 1"/>
    <property type="match status" value="1"/>
</dbReference>
<protein>
    <recommendedName>
        <fullName evidence="1">Protein kinase domain-containing protein</fullName>
    </recommendedName>
</protein>
<dbReference type="OrthoDB" id="4062651at2759"/>
<dbReference type="GO" id="GO:0005524">
    <property type="term" value="F:ATP binding"/>
    <property type="evidence" value="ECO:0007669"/>
    <property type="project" value="InterPro"/>
</dbReference>
<dbReference type="SUPFAM" id="SSF56112">
    <property type="entry name" value="Protein kinase-like (PK-like)"/>
    <property type="match status" value="1"/>
</dbReference>
<dbReference type="GO" id="GO:0004674">
    <property type="term" value="F:protein serine/threonine kinase activity"/>
    <property type="evidence" value="ECO:0007669"/>
    <property type="project" value="InterPro"/>
</dbReference>
<organism evidence="3">
    <name type="scientific">Spathaspora passalidarum (strain NRRL Y-27907 / 11-Y1)</name>
    <dbReference type="NCBI Taxonomy" id="619300"/>
    <lineage>
        <taxon>Eukaryota</taxon>
        <taxon>Fungi</taxon>
        <taxon>Dikarya</taxon>
        <taxon>Ascomycota</taxon>
        <taxon>Saccharomycotina</taxon>
        <taxon>Pichiomycetes</taxon>
        <taxon>Debaryomycetaceae</taxon>
        <taxon>Spathaspora</taxon>
    </lineage>
</organism>
<dbReference type="eggNOG" id="KOG0583">
    <property type="taxonomic scope" value="Eukaryota"/>
</dbReference>
<reference evidence="2 3" key="1">
    <citation type="journal article" date="2011" name="Proc. Natl. Acad. Sci. U.S.A.">
        <title>Comparative genomics of xylose-fermenting fungi for enhanced biofuel production.</title>
        <authorList>
            <person name="Wohlbach D.J."/>
            <person name="Kuo A."/>
            <person name="Sato T.K."/>
            <person name="Potts K.M."/>
            <person name="Salamov A.A."/>
            <person name="LaButti K.M."/>
            <person name="Sun H."/>
            <person name="Clum A."/>
            <person name="Pangilinan J.L."/>
            <person name="Lindquist E.A."/>
            <person name="Lucas S."/>
            <person name="Lapidus A."/>
            <person name="Jin M."/>
            <person name="Gunawan C."/>
            <person name="Balan V."/>
            <person name="Dale B.E."/>
            <person name="Jeffries T.W."/>
            <person name="Zinkel R."/>
            <person name="Barry K.W."/>
            <person name="Grigoriev I.V."/>
            <person name="Gasch A.P."/>
        </authorList>
    </citation>
    <scope>NUCLEOTIDE SEQUENCE [LARGE SCALE GENOMIC DNA]</scope>
    <source>
        <strain evidence="3">NRRL Y-27907 / 11-Y1</strain>
    </source>
</reference>
<sequence>MTLANQIGDAIQYSHSQGVYHRDIKPENILIDNEGQFKLCDWGLATNVRFNDEFGVGTEKYMAPECLLKNESFTSSSSSDQNPVDQQYLFDNYDCKYADYWSFGITILSSIFGTSPFKSGKNKSITCDYNFKNFVHLNKSHILYDIYPSMNFSCFEMIMNLLRMGNDEDELEIVKEKIASRSIDRFLDDMNETWKFGFVEEVLFDMEDEDDDFNVKDEESHATAITTTTVATTTMGTSSDNSTKVVDTVRSDSSSHEISESNLAVINYDRADLDHTTTKLPSLIQSSYQSSKSWCDIIDNDDYTVEYELAGFEGLHLSDKKKEKVTIVEQEIWDESVVY</sequence>
<dbReference type="GO" id="GO:0005737">
    <property type="term" value="C:cytoplasm"/>
    <property type="evidence" value="ECO:0007669"/>
    <property type="project" value="TreeGrafter"/>
</dbReference>
<evidence type="ECO:0000313" key="2">
    <source>
        <dbReference type="EMBL" id="EGW30318.1"/>
    </source>
</evidence>
<evidence type="ECO:0000313" key="3">
    <source>
        <dbReference type="Proteomes" id="UP000000709"/>
    </source>
</evidence>
<dbReference type="STRING" id="619300.G3ATU2"/>